<protein>
    <submittedName>
        <fullName evidence="1">Uncharacterized protein</fullName>
    </submittedName>
</protein>
<feature type="non-terminal residue" evidence="1">
    <location>
        <position position="188"/>
    </location>
</feature>
<proteinExistence type="predicted"/>
<name>X1NSX0_9ZZZZ</name>
<comment type="caution">
    <text evidence="1">The sequence shown here is derived from an EMBL/GenBank/DDBJ whole genome shotgun (WGS) entry which is preliminary data.</text>
</comment>
<dbReference type="PROSITE" id="PS51257">
    <property type="entry name" value="PROKAR_LIPOPROTEIN"/>
    <property type="match status" value="1"/>
</dbReference>
<sequence length="188" mass="21070">MPGAIKPFLIIFFLSTLLIGCNGEKMQEKNISFPSIKDVPESAWKKLSENKIYFGHQSVGFNIIAGIKDVMKENPKIKLNVAKINNTADFNNPVFAHSGVGNNTDPRSKINAFSNFMEEGTTHSADIAFFKFCFLDITANTDAHKVFTEYKNTMSRLNESYPRTTFIHVTVPLTCIPSGLKGWTRRGK</sequence>
<reference evidence="1" key="1">
    <citation type="journal article" date="2014" name="Front. Microbiol.">
        <title>High frequency of phylogenetically diverse reductive dehalogenase-homologous genes in deep subseafloor sedimentary metagenomes.</title>
        <authorList>
            <person name="Kawai M."/>
            <person name="Futagami T."/>
            <person name="Toyoda A."/>
            <person name="Takaki Y."/>
            <person name="Nishi S."/>
            <person name="Hori S."/>
            <person name="Arai W."/>
            <person name="Tsubouchi T."/>
            <person name="Morono Y."/>
            <person name="Uchiyama I."/>
            <person name="Ito T."/>
            <person name="Fujiyama A."/>
            <person name="Inagaki F."/>
            <person name="Takami H."/>
        </authorList>
    </citation>
    <scope>NUCLEOTIDE SEQUENCE</scope>
    <source>
        <strain evidence="1">Expedition CK06-06</strain>
    </source>
</reference>
<accession>X1NSX0</accession>
<organism evidence="1">
    <name type="scientific">marine sediment metagenome</name>
    <dbReference type="NCBI Taxonomy" id="412755"/>
    <lineage>
        <taxon>unclassified sequences</taxon>
        <taxon>metagenomes</taxon>
        <taxon>ecological metagenomes</taxon>
    </lineage>
</organism>
<dbReference type="AlphaFoldDB" id="X1NSX0"/>
<dbReference type="EMBL" id="BARV01029669">
    <property type="protein sequence ID" value="GAI33321.1"/>
    <property type="molecule type" value="Genomic_DNA"/>
</dbReference>
<gene>
    <name evidence="1" type="ORF">S06H3_47253</name>
</gene>
<evidence type="ECO:0000313" key="1">
    <source>
        <dbReference type="EMBL" id="GAI33321.1"/>
    </source>
</evidence>